<gene>
    <name evidence="2" type="ORF">POL67_19695</name>
</gene>
<proteinExistence type="predicted"/>
<dbReference type="EMBL" id="JAQNDO010000001">
    <property type="protein sequence ID" value="MDC0743560.1"/>
    <property type="molecule type" value="Genomic_DNA"/>
</dbReference>
<evidence type="ECO:0000313" key="3">
    <source>
        <dbReference type="Proteomes" id="UP001221411"/>
    </source>
</evidence>
<feature type="coiled-coil region" evidence="1">
    <location>
        <begin position="17"/>
        <end position="48"/>
    </location>
</feature>
<name>A0ABT5ES07_9BACT</name>
<keyword evidence="3" id="KW-1185">Reference proteome</keyword>
<protein>
    <submittedName>
        <fullName evidence="2">Uncharacterized protein</fullName>
    </submittedName>
</protein>
<dbReference type="Proteomes" id="UP001221411">
    <property type="component" value="Unassembled WGS sequence"/>
</dbReference>
<dbReference type="RefSeq" id="WP_271919215.1">
    <property type="nucleotide sequence ID" value="NZ_JAQNDO010000001.1"/>
</dbReference>
<organism evidence="2 3">
    <name type="scientific">Polyangium mundeleinium</name>
    <dbReference type="NCBI Taxonomy" id="2995306"/>
    <lineage>
        <taxon>Bacteria</taxon>
        <taxon>Pseudomonadati</taxon>
        <taxon>Myxococcota</taxon>
        <taxon>Polyangia</taxon>
        <taxon>Polyangiales</taxon>
        <taxon>Polyangiaceae</taxon>
        <taxon>Polyangium</taxon>
    </lineage>
</organism>
<comment type="caution">
    <text evidence="2">The sequence shown here is derived from an EMBL/GenBank/DDBJ whole genome shotgun (WGS) entry which is preliminary data.</text>
</comment>
<evidence type="ECO:0000313" key="2">
    <source>
        <dbReference type="EMBL" id="MDC0743560.1"/>
    </source>
</evidence>
<sequence>MSADDARKALGSLQQVKLGVAERMEALKAEMRRQKDEAVRVLARMKQIGVERQHVTAMVQSAETAATQGREEALRQLARERRAGVERHVGEVLATLEKSIAHVGPVFVDPARELLVAATEPKTEVTTRVLEAAEAAVPVVDRLFKELDPDLLAQDATLGQIQREFCDVAEAACVTAWGG</sequence>
<reference evidence="2 3" key="1">
    <citation type="submission" date="2022-11" db="EMBL/GenBank/DDBJ databases">
        <title>Minimal conservation of predation-associated metabolite biosynthetic gene clusters underscores biosynthetic potential of Myxococcota including descriptions for ten novel species: Archangium lansinium sp. nov., Myxococcus landrumus sp. nov., Nannocystis bai.</title>
        <authorList>
            <person name="Ahearne A."/>
            <person name="Stevens C."/>
            <person name="Dowd S."/>
        </authorList>
    </citation>
    <scope>NUCLEOTIDE SEQUENCE [LARGE SCALE GENOMIC DNA]</scope>
    <source>
        <strain evidence="2 3">RJM3</strain>
    </source>
</reference>
<accession>A0ABT5ES07</accession>
<evidence type="ECO:0000256" key="1">
    <source>
        <dbReference type="SAM" id="Coils"/>
    </source>
</evidence>
<keyword evidence="1" id="KW-0175">Coiled coil</keyword>